<accession>A0A8H9UXA8</accession>
<dbReference type="Gene3D" id="1.20.272.10">
    <property type="match status" value="1"/>
</dbReference>
<sequence length="299" mass="34451">MNTALVTNSAFYLEQEIRELTDGLTMKELNVLNIREKLALEDFENYCKAIPFIDAYKVVIFDISLYSIKEIKEIIGFSKNVKSVKTLGFYFIKDKLDKIDPKLKKLFIKENNFTLKTKTTIDKTIVTKILKERNLNISLSTFELHDNMDSVINDINKISYLNYQTLSNSKELKKYLSESFDSNVFELIDSLLSKDVDKTLKQLEILLSTKNEFEINIVILKQLILLRFIKNGEDNKSAPLKEKFSGGKGSPIHPYRFNKLKHADVKINLDFAINELLSNDSKKKFDLELSILKILNAGA</sequence>
<name>A0A8H9UXA8_CLOPF</name>
<dbReference type="AlphaFoldDB" id="A0A8H9UXA8"/>
<protein>
    <recommendedName>
        <fullName evidence="2">DNA polymerase III subunit delta</fullName>
    </recommendedName>
</protein>
<reference evidence="1" key="2">
    <citation type="submission" date="2020-07" db="EMBL/GenBank/DDBJ databases">
        <authorList>
            <consortium name="NCBI Pathogen Detection Project"/>
        </authorList>
    </citation>
    <scope>NUCLEOTIDE SEQUENCE</scope>
    <source>
        <strain evidence="1">C8</strain>
    </source>
</reference>
<dbReference type="EMBL" id="DACTCB010000011">
    <property type="protein sequence ID" value="HAT4308356.1"/>
    <property type="molecule type" value="Genomic_DNA"/>
</dbReference>
<evidence type="ECO:0008006" key="2">
    <source>
        <dbReference type="Google" id="ProtNLM"/>
    </source>
</evidence>
<comment type="caution">
    <text evidence="1">The sequence shown here is derived from an EMBL/GenBank/DDBJ whole genome shotgun (WGS) entry which is preliminary data.</text>
</comment>
<organism evidence="1">
    <name type="scientific">Clostridium perfringens</name>
    <dbReference type="NCBI Taxonomy" id="1502"/>
    <lineage>
        <taxon>Bacteria</taxon>
        <taxon>Bacillati</taxon>
        <taxon>Bacillota</taxon>
        <taxon>Clostridia</taxon>
        <taxon>Eubacteriales</taxon>
        <taxon>Clostridiaceae</taxon>
        <taxon>Clostridium</taxon>
    </lineage>
</organism>
<gene>
    <name evidence="1" type="ORF">I9080_002167</name>
</gene>
<reference evidence="1" key="1">
    <citation type="journal article" date="2018" name="Genome Biol.">
        <title>SKESA: strategic k-mer extension for scrupulous assemblies.</title>
        <authorList>
            <person name="Souvorov A."/>
            <person name="Agarwala R."/>
            <person name="Lipman D.J."/>
        </authorList>
    </citation>
    <scope>NUCLEOTIDE SEQUENCE</scope>
    <source>
        <strain evidence="1">C8</strain>
    </source>
</reference>
<dbReference type="RefSeq" id="WP_004456654.1">
    <property type="nucleotide sequence ID" value="NZ_CATNXJ010000012.1"/>
</dbReference>
<dbReference type="Proteomes" id="UP000859547">
    <property type="component" value="Unassembled WGS sequence"/>
</dbReference>
<proteinExistence type="predicted"/>
<evidence type="ECO:0000313" key="1">
    <source>
        <dbReference type="EMBL" id="HAT4308356.1"/>
    </source>
</evidence>